<feature type="coiled-coil region" evidence="1">
    <location>
        <begin position="125"/>
        <end position="159"/>
    </location>
</feature>
<organism evidence="3">
    <name type="scientific">Cladocopium goreaui</name>
    <dbReference type="NCBI Taxonomy" id="2562237"/>
    <lineage>
        <taxon>Eukaryota</taxon>
        <taxon>Sar</taxon>
        <taxon>Alveolata</taxon>
        <taxon>Dinophyceae</taxon>
        <taxon>Suessiales</taxon>
        <taxon>Symbiodiniaceae</taxon>
        <taxon>Cladocopium</taxon>
    </lineage>
</organism>
<keyword evidence="1" id="KW-0175">Coiled coil</keyword>
<proteinExistence type="predicted"/>
<evidence type="ECO:0000256" key="1">
    <source>
        <dbReference type="SAM" id="Coils"/>
    </source>
</evidence>
<gene>
    <name evidence="3" type="ORF">C1SCF055_LOCUS39863</name>
</gene>
<reference evidence="4 5" key="2">
    <citation type="submission" date="2024-05" db="EMBL/GenBank/DDBJ databases">
        <authorList>
            <person name="Chen Y."/>
            <person name="Shah S."/>
            <person name="Dougan E. K."/>
            <person name="Thang M."/>
            <person name="Chan C."/>
        </authorList>
    </citation>
    <scope>NUCLEOTIDE SEQUENCE [LARGE SCALE GENOMIC DNA]</scope>
</reference>
<feature type="region of interest" description="Disordered" evidence="2">
    <location>
        <begin position="252"/>
        <end position="320"/>
    </location>
</feature>
<dbReference type="EMBL" id="CAMXCT020006511">
    <property type="protein sequence ID" value="CAL1168384.1"/>
    <property type="molecule type" value="Genomic_DNA"/>
</dbReference>
<accession>A0A9P1DRD0</accession>
<evidence type="ECO:0000313" key="3">
    <source>
        <dbReference type="EMBL" id="CAI4015009.1"/>
    </source>
</evidence>
<evidence type="ECO:0000313" key="5">
    <source>
        <dbReference type="Proteomes" id="UP001152797"/>
    </source>
</evidence>
<dbReference type="OrthoDB" id="10526757at2759"/>
<feature type="compositionally biased region" description="Polar residues" evidence="2">
    <location>
        <begin position="291"/>
        <end position="306"/>
    </location>
</feature>
<keyword evidence="5" id="KW-1185">Reference proteome</keyword>
<reference evidence="3" key="1">
    <citation type="submission" date="2022-10" db="EMBL/GenBank/DDBJ databases">
        <authorList>
            <person name="Chen Y."/>
            <person name="Dougan E. K."/>
            <person name="Chan C."/>
            <person name="Rhodes N."/>
            <person name="Thang M."/>
        </authorList>
    </citation>
    <scope>NUCLEOTIDE SEQUENCE</scope>
</reference>
<feature type="coiled-coil region" evidence="1">
    <location>
        <begin position="62"/>
        <end position="99"/>
    </location>
</feature>
<dbReference type="AlphaFoldDB" id="A0A9P1DRD0"/>
<evidence type="ECO:0000313" key="4">
    <source>
        <dbReference type="EMBL" id="CAL4802321.1"/>
    </source>
</evidence>
<comment type="caution">
    <text evidence="3">The sequence shown here is derived from an EMBL/GenBank/DDBJ whole genome shotgun (WGS) entry which is preliminary data.</text>
</comment>
<feature type="compositionally biased region" description="Basic and acidic residues" evidence="2">
    <location>
        <begin position="307"/>
        <end position="320"/>
    </location>
</feature>
<dbReference type="EMBL" id="CAMXCT030006511">
    <property type="protein sequence ID" value="CAL4802321.1"/>
    <property type="molecule type" value="Genomic_DNA"/>
</dbReference>
<protein>
    <submittedName>
        <fullName evidence="4">Heterokaryon incompatibility domain-containing protein</fullName>
    </submittedName>
</protein>
<sequence length="320" mass="36465">MYQSVSGTTICFPESPEVGDSGDNLYQKTAEDLREVVRTAEFWISLLEGEQSDLHEEITKHKKRHQLTIRQSEAKASALREAEVERRRLLSELKWLQESRDKAICERHMLREDSVRLASRRQEDVQSLAARTEALEHELQRERNEKAELEKQLVRTKVRFAESLQSQDTLEAILDYYEGQLKLLSPGFEPQDRDSLGVWLRPTRQSCDSSEVESLASGTTSDQQTVTDEKLKGGRHFMKLMGSKVKNMLKSTGRGKKALQPEPNVPTEELKSPRPVPSPAPTGSLELATPRSASPPQTTGDATTFESPKRQLRRWELRQE</sequence>
<dbReference type="EMBL" id="CAMXCT010006511">
    <property type="protein sequence ID" value="CAI4015009.1"/>
    <property type="molecule type" value="Genomic_DNA"/>
</dbReference>
<name>A0A9P1DRD0_9DINO</name>
<dbReference type="Proteomes" id="UP001152797">
    <property type="component" value="Unassembled WGS sequence"/>
</dbReference>
<feature type="compositionally biased region" description="Polar residues" evidence="2">
    <location>
        <begin position="216"/>
        <end position="226"/>
    </location>
</feature>
<feature type="region of interest" description="Disordered" evidence="2">
    <location>
        <begin position="207"/>
        <end position="227"/>
    </location>
</feature>
<evidence type="ECO:0000256" key="2">
    <source>
        <dbReference type="SAM" id="MobiDB-lite"/>
    </source>
</evidence>